<accession>A0A8S9Z0C2</accession>
<proteinExistence type="predicted"/>
<dbReference type="OrthoDB" id="6273553at2759"/>
<evidence type="ECO:0000313" key="2">
    <source>
        <dbReference type="Proteomes" id="UP000822476"/>
    </source>
</evidence>
<comment type="caution">
    <text evidence="1">The sequence shown here is derived from an EMBL/GenBank/DDBJ whole genome shotgun (WGS) entry which is preliminary data.</text>
</comment>
<evidence type="ECO:0000313" key="1">
    <source>
        <dbReference type="EMBL" id="KAF7260274.1"/>
    </source>
</evidence>
<organism evidence="1 2">
    <name type="scientific">Paragonimus skrjabini miyazakii</name>
    <dbReference type="NCBI Taxonomy" id="59628"/>
    <lineage>
        <taxon>Eukaryota</taxon>
        <taxon>Metazoa</taxon>
        <taxon>Spiralia</taxon>
        <taxon>Lophotrochozoa</taxon>
        <taxon>Platyhelminthes</taxon>
        <taxon>Trematoda</taxon>
        <taxon>Digenea</taxon>
        <taxon>Plagiorchiida</taxon>
        <taxon>Troglotremata</taxon>
        <taxon>Troglotrematidae</taxon>
        <taxon>Paragonimus</taxon>
    </lineage>
</organism>
<sequence>MGDLHACKLLLDHGVHPLVCAGFCEQSSSVDEEKDECEDAVRYALRTASTSNRRNTIAVLLQTHLCITRACEASDMEQLDRFIPRGLRLSCAFSILANPSSRDQSDSDSSHRLLAALGTVVEEAGSTWNALMGSGIQNQAVASAVALGSGGIRLGKRLLNVTSGTVTQMAINSWSMFNTQQEPVVNFLSRAQLLGWTRSCLGRLLLL</sequence>
<dbReference type="AlphaFoldDB" id="A0A8S9Z0C2"/>
<name>A0A8S9Z0C2_9TREM</name>
<keyword evidence="2" id="KW-1185">Reference proteome</keyword>
<gene>
    <name evidence="1" type="ORF">EG68_02594</name>
</gene>
<protein>
    <submittedName>
        <fullName evidence="1">Uncharacterized protein</fullName>
    </submittedName>
</protein>
<dbReference type="Proteomes" id="UP000822476">
    <property type="component" value="Unassembled WGS sequence"/>
</dbReference>
<dbReference type="EMBL" id="JTDE01000820">
    <property type="protein sequence ID" value="KAF7260274.1"/>
    <property type="molecule type" value="Genomic_DNA"/>
</dbReference>
<reference evidence="1" key="1">
    <citation type="submission" date="2019-07" db="EMBL/GenBank/DDBJ databases">
        <title>Annotation for the trematode Paragonimus miyazaki's.</title>
        <authorList>
            <person name="Choi Y.-J."/>
        </authorList>
    </citation>
    <scope>NUCLEOTIDE SEQUENCE</scope>
    <source>
        <strain evidence="1">Japan</strain>
    </source>
</reference>